<dbReference type="PRINTS" id="PR00081">
    <property type="entry name" value="GDHRDH"/>
</dbReference>
<gene>
    <name evidence="3" type="ORF">GCM10009668_35930</name>
</gene>
<dbReference type="PANTHER" id="PTHR42760">
    <property type="entry name" value="SHORT-CHAIN DEHYDROGENASES/REDUCTASES FAMILY MEMBER"/>
    <property type="match status" value="1"/>
</dbReference>
<keyword evidence="4" id="KW-1185">Reference proteome</keyword>
<proteinExistence type="inferred from homology"/>
<evidence type="ECO:0000313" key="3">
    <source>
        <dbReference type="EMBL" id="GAA1111517.1"/>
    </source>
</evidence>
<comment type="similarity">
    <text evidence="1">Belongs to the short-chain dehydrogenases/reductases (SDR) family.</text>
</comment>
<dbReference type="RefSeq" id="WP_343996251.1">
    <property type="nucleotide sequence ID" value="NZ_BAAALG010000013.1"/>
</dbReference>
<sequence length="252" mass="26015">MGTLDAFRMDGRTAIVTGASSGLGVGFARSLAGAGADLVLAARRGDRLEALADELRATGSAVQVVVADVARSSECDAVAAAALERFGRIDALINNAGLGSAVSALKETDDGFRRLIDVNLNGAFWMARACARSMSEGGSIVNVASILGLAAPRFPQAAYAASKAGVIGLTRDLAGEWARRGIRVNALCPGYFASEMTASGSEAIGEMVEQLSMMRRFGEQHELDPAMLFLASPASSYVTGTTLTVDGGLTSF</sequence>
<reference evidence="3 4" key="1">
    <citation type="journal article" date="2019" name="Int. J. Syst. Evol. Microbiol.">
        <title>The Global Catalogue of Microorganisms (GCM) 10K type strain sequencing project: providing services to taxonomists for standard genome sequencing and annotation.</title>
        <authorList>
            <consortium name="The Broad Institute Genomics Platform"/>
            <consortium name="The Broad Institute Genome Sequencing Center for Infectious Disease"/>
            <person name="Wu L."/>
            <person name="Ma J."/>
        </authorList>
    </citation>
    <scope>NUCLEOTIDE SEQUENCE [LARGE SCALE GENOMIC DNA]</scope>
    <source>
        <strain evidence="3 4">JCM 13008</strain>
    </source>
</reference>
<dbReference type="PANTHER" id="PTHR42760:SF133">
    <property type="entry name" value="3-OXOACYL-[ACYL-CARRIER-PROTEIN] REDUCTASE"/>
    <property type="match status" value="1"/>
</dbReference>
<protein>
    <submittedName>
        <fullName evidence="3">Glucose 1-dehydrogenase</fullName>
    </submittedName>
</protein>
<dbReference type="PROSITE" id="PS00061">
    <property type="entry name" value="ADH_SHORT"/>
    <property type="match status" value="1"/>
</dbReference>
<evidence type="ECO:0000313" key="4">
    <source>
        <dbReference type="Proteomes" id="UP001501581"/>
    </source>
</evidence>
<organism evidence="3 4">
    <name type="scientific">Nocardioides dubius</name>
    <dbReference type="NCBI Taxonomy" id="317019"/>
    <lineage>
        <taxon>Bacteria</taxon>
        <taxon>Bacillati</taxon>
        <taxon>Actinomycetota</taxon>
        <taxon>Actinomycetes</taxon>
        <taxon>Propionibacteriales</taxon>
        <taxon>Nocardioidaceae</taxon>
        <taxon>Nocardioides</taxon>
    </lineage>
</organism>
<dbReference type="InterPro" id="IPR020904">
    <property type="entry name" value="Sc_DH/Rdtase_CS"/>
</dbReference>
<dbReference type="Proteomes" id="UP001501581">
    <property type="component" value="Unassembled WGS sequence"/>
</dbReference>
<evidence type="ECO:0000256" key="2">
    <source>
        <dbReference type="ARBA" id="ARBA00023002"/>
    </source>
</evidence>
<dbReference type="InterPro" id="IPR036291">
    <property type="entry name" value="NAD(P)-bd_dom_sf"/>
</dbReference>
<evidence type="ECO:0000256" key="1">
    <source>
        <dbReference type="ARBA" id="ARBA00006484"/>
    </source>
</evidence>
<dbReference type="PRINTS" id="PR00080">
    <property type="entry name" value="SDRFAMILY"/>
</dbReference>
<comment type="caution">
    <text evidence="3">The sequence shown here is derived from an EMBL/GenBank/DDBJ whole genome shotgun (WGS) entry which is preliminary data.</text>
</comment>
<dbReference type="InterPro" id="IPR002347">
    <property type="entry name" value="SDR_fam"/>
</dbReference>
<keyword evidence="2" id="KW-0560">Oxidoreductase</keyword>
<dbReference type="Gene3D" id="3.40.50.720">
    <property type="entry name" value="NAD(P)-binding Rossmann-like Domain"/>
    <property type="match status" value="1"/>
</dbReference>
<dbReference type="EMBL" id="BAAALG010000013">
    <property type="protein sequence ID" value="GAA1111517.1"/>
    <property type="molecule type" value="Genomic_DNA"/>
</dbReference>
<name>A0ABN1U1M5_9ACTN</name>
<dbReference type="SUPFAM" id="SSF51735">
    <property type="entry name" value="NAD(P)-binding Rossmann-fold domains"/>
    <property type="match status" value="1"/>
</dbReference>
<accession>A0ABN1U1M5</accession>
<dbReference type="Pfam" id="PF13561">
    <property type="entry name" value="adh_short_C2"/>
    <property type="match status" value="1"/>
</dbReference>